<reference evidence="1" key="1">
    <citation type="submission" date="2021-02" db="EMBL/GenBank/DDBJ databases">
        <authorList>
            <person name="Dougan E. K."/>
            <person name="Rhodes N."/>
            <person name="Thang M."/>
            <person name="Chan C."/>
        </authorList>
    </citation>
    <scope>NUCLEOTIDE SEQUENCE</scope>
</reference>
<dbReference type="EMBL" id="CAJNDS010002086">
    <property type="protein sequence ID" value="CAE7317054.1"/>
    <property type="molecule type" value="Genomic_DNA"/>
</dbReference>
<keyword evidence="2" id="KW-1185">Reference proteome</keyword>
<evidence type="ECO:0000313" key="1">
    <source>
        <dbReference type="EMBL" id="CAE7317054.1"/>
    </source>
</evidence>
<proteinExistence type="predicted"/>
<dbReference type="AlphaFoldDB" id="A0A812P439"/>
<comment type="caution">
    <text evidence="1">The sequence shown here is derived from an EMBL/GenBank/DDBJ whole genome shotgun (WGS) entry which is preliminary data.</text>
</comment>
<gene>
    <name evidence="1" type="ORF">SNAT2548_LOCUS16626</name>
</gene>
<dbReference type="Proteomes" id="UP000604046">
    <property type="component" value="Unassembled WGS sequence"/>
</dbReference>
<protein>
    <submittedName>
        <fullName evidence="1">Uncharacterized protein</fullName>
    </submittedName>
</protein>
<sequence length="196" mass="21361">MDVLGLSANNTRNPSAFLVSLLSGANSAWAKSAKAPLGAEGVEQLLKRFPALKASFDDSFLETLKFADSGDAEAVLQEVAQSSTENPTKYALGLLKALSQRGPWQDYGTPFGSWRVRKLLQTSPELQQQLGPCALRLLGRTQEEHARRCLRTFQAKAGALLRREPALDPKASTVKKPAAYFTSLLPGLVEKLLHKQ</sequence>
<accession>A0A812P439</accession>
<dbReference type="OrthoDB" id="10554991at2759"/>
<organism evidence="1 2">
    <name type="scientific">Symbiodinium natans</name>
    <dbReference type="NCBI Taxonomy" id="878477"/>
    <lineage>
        <taxon>Eukaryota</taxon>
        <taxon>Sar</taxon>
        <taxon>Alveolata</taxon>
        <taxon>Dinophyceae</taxon>
        <taxon>Suessiales</taxon>
        <taxon>Symbiodiniaceae</taxon>
        <taxon>Symbiodinium</taxon>
    </lineage>
</organism>
<evidence type="ECO:0000313" key="2">
    <source>
        <dbReference type="Proteomes" id="UP000604046"/>
    </source>
</evidence>
<name>A0A812P439_9DINO</name>